<evidence type="ECO:0000313" key="2">
    <source>
        <dbReference type="Proteomes" id="UP001062846"/>
    </source>
</evidence>
<keyword evidence="2" id="KW-1185">Reference proteome</keyword>
<sequence>MDRARDLEISTIFQWVVVCQEVRINRKKKVSGIEEPAMASGGDGELPSHKEAAVMVAAVVMEEASSSAAMPEAVESAGGSVAAVEEVGDGEAVRKEDSGLATSSRDTLGSGGVLGSEMEVGGGATGTPHTPTVEDLLAAAERAGDEVVIAGRVIATPVLRATATEPRVGDSGIGASHPVPFTEGDFLDTARP</sequence>
<protein>
    <submittedName>
        <fullName evidence="1">Uncharacterized protein</fullName>
    </submittedName>
</protein>
<comment type="caution">
    <text evidence="1">The sequence shown here is derived from an EMBL/GenBank/DDBJ whole genome shotgun (WGS) entry which is preliminary data.</text>
</comment>
<name>A0ACC0NP84_RHOML</name>
<organism evidence="1 2">
    <name type="scientific">Rhododendron molle</name>
    <name type="common">Chinese azalea</name>
    <name type="synonym">Azalea mollis</name>
    <dbReference type="NCBI Taxonomy" id="49168"/>
    <lineage>
        <taxon>Eukaryota</taxon>
        <taxon>Viridiplantae</taxon>
        <taxon>Streptophyta</taxon>
        <taxon>Embryophyta</taxon>
        <taxon>Tracheophyta</taxon>
        <taxon>Spermatophyta</taxon>
        <taxon>Magnoliopsida</taxon>
        <taxon>eudicotyledons</taxon>
        <taxon>Gunneridae</taxon>
        <taxon>Pentapetalae</taxon>
        <taxon>asterids</taxon>
        <taxon>Ericales</taxon>
        <taxon>Ericaceae</taxon>
        <taxon>Ericoideae</taxon>
        <taxon>Rhodoreae</taxon>
        <taxon>Rhododendron</taxon>
    </lineage>
</organism>
<dbReference type="EMBL" id="CM046392">
    <property type="protein sequence ID" value="KAI8555056.1"/>
    <property type="molecule type" value="Genomic_DNA"/>
</dbReference>
<proteinExistence type="predicted"/>
<dbReference type="Proteomes" id="UP001062846">
    <property type="component" value="Chromosome 5"/>
</dbReference>
<gene>
    <name evidence="1" type="ORF">RHMOL_Rhmol05G0144800</name>
</gene>
<evidence type="ECO:0000313" key="1">
    <source>
        <dbReference type="EMBL" id="KAI8555056.1"/>
    </source>
</evidence>
<reference evidence="1" key="1">
    <citation type="submission" date="2022-02" db="EMBL/GenBank/DDBJ databases">
        <title>Plant Genome Project.</title>
        <authorList>
            <person name="Zhang R.-G."/>
        </authorList>
    </citation>
    <scope>NUCLEOTIDE SEQUENCE</scope>
    <source>
        <strain evidence="1">AT1</strain>
    </source>
</reference>
<accession>A0ACC0NP84</accession>